<dbReference type="SUPFAM" id="SSF51735">
    <property type="entry name" value="NAD(P)-binding Rossmann-fold domains"/>
    <property type="match status" value="1"/>
</dbReference>
<dbReference type="STRING" id="890420.SAMN05216226_105159"/>
<keyword evidence="5" id="KW-1003">Cell membrane</keyword>
<dbReference type="InterPro" id="IPR038770">
    <property type="entry name" value="Na+/solute_symporter_sf"/>
</dbReference>
<dbReference type="Proteomes" id="UP000198856">
    <property type="component" value="Unassembled WGS sequence"/>
</dbReference>
<keyword evidence="10" id="KW-0520">NAD</keyword>
<keyword evidence="17" id="KW-1185">Reference proteome</keyword>
<evidence type="ECO:0000313" key="17">
    <source>
        <dbReference type="Proteomes" id="UP000198856"/>
    </source>
</evidence>
<reference evidence="16 17" key="1">
    <citation type="submission" date="2016-10" db="EMBL/GenBank/DDBJ databases">
        <authorList>
            <person name="de Groot N.N."/>
        </authorList>
    </citation>
    <scope>NUCLEOTIDE SEQUENCE [LARGE SCALE GENOMIC DNA]</scope>
    <source>
        <strain evidence="16 17">IBRC-M10015</strain>
    </source>
</reference>
<evidence type="ECO:0000259" key="15">
    <source>
        <dbReference type="PROSITE" id="PS51202"/>
    </source>
</evidence>
<evidence type="ECO:0000313" key="16">
    <source>
        <dbReference type="EMBL" id="SDJ57994.1"/>
    </source>
</evidence>
<dbReference type="InterPro" id="IPR003148">
    <property type="entry name" value="RCK_N"/>
</dbReference>
<dbReference type="PRINTS" id="PR00335">
    <property type="entry name" value="KUPTAKETRKA"/>
</dbReference>
<dbReference type="PANTHER" id="PTHR32507">
    <property type="entry name" value="NA(+)/H(+) ANTIPORTER 1"/>
    <property type="match status" value="1"/>
</dbReference>
<evidence type="ECO:0000256" key="11">
    <source>
        <dbReference type="ARBA" id="ARBA00023065"/>
    </source>
</evidence>
<dbReference type="OrthoDB" id="11709at2157"/>
<evidence type="ECO:0000256" key="1">
    <source>
        <dbReference type="ARBA" id="ARBA00003660"/>
    </source>
</evidence>
<dbReference type="Pfam" id="PF00999">
    <property type="entry name" value="Na_H_Exchanger"/>
    <property type="match status" value="1"/>
</dbReference>
<feature type="transmembrane region" description="Helical" evidence="13">
    <location>
        <begin position="152"/>
        <end position="177"/>
    </location>
</feature>
<proteinExistence type="predicted"/>
<dbReference type="EMBL" id="FNFC01000005">
    <property type="protein sequence ID" value="SDJ57994.1"/>
    <property type="molecule type" value="Genomic_DNA"/>
</dbReference>
<protein>
    <submittedName>
        <fullName evidence="16">NhaP-type Na+/H+ or K+/H+ antiporter</fullName>
    </submittedName>
</protein>
<keyword evidence="9 13" id="KW-1133">Transmembrane helix</keyword>
<evidence type="ECO:0000256" key="10">
    <source>
        <dbReference type="ARBA" id="ARBA00023027"/>
    </source>
</evidence>
<gene>
    <name evidence="16" type="ORF">SAMN05216226_105159</name>
</gene>
<dbReference type="GO" id="GO:0015297">
    <property type="term" value="F:antiporter activity"/>
    <property type="evidence" value="ECO:0007669"/>
    <property type="project" value="UniProtKB-KW"/>
</dbReference>
<dbReference type="InterPro" id="IPR006153">
    <property type="entry name" value="Cation/H_exchanger_TM"/>
</dbReference>
<feature type="transmembrane region" description="Helical" evidence="13">
    <location>
        <begin position="309"/>
        <end position="329"/>
    </location>
</feature>
<feature type="domain" description="RCK N-terminal" evidence="14">
    <location>
        <begin position="457"/>
        <end position="576"/>
    </location>
</feature>
<name>A0A1G8UWH9_9EURY</name>
<evidence type="ECO:0000256" key="3">
    <source>
        <dbReference type="ARBA" id="ARBA00022448"/>
    </source>
</evidence>
<feature type="transmembrane region" description="Helical" evidence="13">
    <location>
        <begin position="189"/>
        <end position="209"/>
    </location>
</feature>
<dbReference type="PANTHER" id="PTHR32507:SF0">
    <property type="entry name" value="NA(+)_H(+) ANTIPORTER 2-RELATED"/>
    <property type="match status" value="1"/>
</dbReference>
<evidence type="ECO:0000259" key="14">
    <source>
        <dbReference type="PROSITE" id="PS51201"/>
    </source>
</evidence>
<evidence type="ECO:0000256" key="12">
    <source>
        <dbReference type="ARBA" id="ARBA00023136"/>
    </source>
</evidence>
<organism evidence="16 17">
    <name type="scientific">Halovenus aranensis</name>
    <dbReference type="NCBI Taxonomy" id="890420"/>
    <lineage>
        <taxon>Archaea</taxon>
        <taxon>Methanobacteriati</taxon>
        <taxon>Methanobacteriota</taxon>
        <taxon>Stenosarchaea group</taxon>
        <taxon>Halobacteria</taxon>
        <taxon>Halobacteriales</taxon>
        <taxon>Haloarculaceae</taxon>
        <taxon>Halovenus</taxon>
    </lineage>
</organism>
<feature type="transmembrane region" description="Helical" evidence="13">
    <location>
        <begin position="221"/>
        <end position="242"/>
    </location>
</feature>
<accession>A0A1G8UWH9</accession>
<dbReference type="SUPFAM" id="SSF116726">
    <property type="entry name" value="TrkA C-terminal domain-like"/>
    <property type="match status" value="1"/>
</dbReference>
<keyword evidence="12 13" id="KW-0472">Membrane</keyword>
<comment type="subcellular location">
    <subcellularLocation>
        <location evidence="2">Cell membrane</location>
        <topology evidence="2">Multi-pass membrane protein</topology>
    </subcellularLocation>
</comment>
<feature type="transmembrane region" description="Helical" evidence="13">
    <location>
        <begin position="35"/>
        <end position="54"/>
    </location>
</feature>
<dbReference type="InterPro" id="IPR036721">
    <property type="entry name" value="RCK_C_sf"/>
</dbReference>
<dbReference type="GO" id="GO:1902600">
    <property type="term" value="P:proton transmembrane transport"/>
    <property type="evidence" value="ECO:0007669"/>
    <property type="project" value="InterPro"/>
</dbReference>
<evidence type="ECO:0000256" key="4">
    <source>
        <dbReference type="ARBA" id="ARBA00022449"/>
    </source>
</evidence>
<feature type="transmembrane region" description="Helical" evidence="13">
    <location>
        <begin position="335"/>
        <end position="359"/>
    </location>
</feature>
<dbReference type="InterPro" id="IPR006037">
    <property type="entry name" value="RCK_C"/>
</dbReference>
<evidence type="ECO:0000256" key="8">
    <source>
        <dbReference type="ARBA" id="ARBA00022958"/>
    </source>
</evidence>
<dbReference type="Gene3D" id="3.30.70.1450">
    <property type="entry name" value="Regulator of K+ conductance, C-terminal domain"/>
    <property type="match status" value="1"/>
</dbReference>
<keyword evidence="4" id="KW-0050">Antiport</keyword>
<keyword evidence="3" id="KW-0813">Transport</keyword>
<evidence type="ECO:0000256" key="5">
    <source>
        <dbReference type="ARBA" id="ARBA00022475"/>
    </source>
</evidence>
<keyword evidence="8" id="KW-0630">Potassium</keyword>
<evidence type="ECO:0000256" key="7">
    <source>
        <dbReference type="ARBA" id="ARBA00022692"/>
    </source>
</evidence>
<dbReference type="Gene3D" id="3.40.50.720">
    <property type="entry name" value="NAD(P)-binding Rossmann-like Domain"/>
    <property type="match status" value="1"/>
</dbReference>
<feature type="transmembrane region" description="Helical" evidence="13">
    <location>
        <begin position="123"/>
        <end position="146"/>
    </location>
</feature>
<dbReference type="AlphaFoldDB" id="A0A1G8UWH9"/>
<dbReference type="PROSITE" id="PS51202">
    <property type="entry name" value="RCK_C"/>
    <property type="match status" value="1"/>
</dbReference>
<sequence>MPRQKRRWFEPVAGPEPAGTVIITPHVFGYVSDTLLITVVGILAFGIAGQLLANRFRVPSVVFYIAGGLFLGEAGIGVVTLETFGGAGGGGLTTMVGVSVAIIVFDGAFALRLKRVREASSASLRLVTVGAVLMFVGTAVAVHWFIGAEWPLAFLIGALLVATGPTVVTPIVNVVYLREHVSAALETEGIVNDVTAAVAAVVIFETILLQVQGIPVTAQAFGSRIGVGILTGLGVAVVVYYLQNEAFVQVEGIQAARFLTLLGAVGSYSVADFVFAEAGVVAAATAGVVLGNLDLPYRESIKEFTEDVTMLLLAFVFVSLAALVDLGAVRSLGVGGIGVLVVVMVVLRPVVALVSTVGIERFTWPERGFLAAVGPRGIIPASVATLFAVDLEGEAEQLEKEATELSGAEAAELTAEAASLDSQAQILLGTVFLVIIATDVIEAGFARQIGDLLGVTPMRTIIVGGGRVGRSLATQLENRDEFVVIVDDDEKQCRLSRGAGFRVFEGDATDQRTLEDAGVEDAKGVVAATDSDDINLLVCQTVKTKYDIERVFARVNDPENVDAFDSLGVSAVDGAQATAYALENQIERPAMAHWMNDLGDGHDIIEIEVTSDELSGKSIQEINDKIPGGCLIAEIGRGSGAHVPETDEIIEYGDHITFLGDEDAVDEAIKRFHPHD</sequence>
<feature type="transmembrane region" description="Helical" evidence="13">
    <location>
        <begin position="87"/>
        <end position="111"/>
    </location>
</feature>
<keyword evidence="7 13" id="KW-0812">Transmembrane</keyword>
<evidence type="ECO:0000256" key="13">
    <source>
        <dbReference type="SAM" id="Phobius"/>
    </source>
</evidence>
<dbReference type="GO" id="GO:0005886">
    <property type="term" value="C:plasma membrane"/>
    <property type="evidence" value="ECO:0007669"/>
    <property type="project" value="UniProtKB-SubCell"/>
</dbReference>
<dbReference type="Pfam" id="PF02254">
    <property type="entry name" value="TrkA_N"/>
    <property type="match status" value="1"/>
</dbReference>
<keyword evidence="11" id="KW-0406">Ion transport</keyword>
<dbReference type="PROSITE" id="PS51201">
    <property type="entry name" value="RCK_N"/>
    <property type="match status" value="1"/>
</dbReference>
<dbReference type="InterPro" id="IPR006036">
    <property type="entry name" value="K_uptake_TrkA"/>
</dbReference>
<feature type="transmembrane region" description="Helical" evidence="13">
    <location>
        <begin position="61"/>
        <end position="81"/>
    </location>
</feature>
<dbReference type="Pfam" id="PF02080">
    <property type="entry name" value="TrkA_C"/>
    <property type="match status" value="1"/>
</dbReference>
<comment type="function">
    <text evidence="1">Part of a potassium transport system.</text>
</comment>
<evidence type="ECO:0000256" key="6">
    <source>
        <dbReference type="ARBA" id="ARBA00022538"/>
    </source>
</evidence>
<keyword evidence="6" id="KW-0633">Potassium transport</keyword>
<dbReference type="InterPro" id="IPR036291">
    <property type="entry name" value="NAD(P)-bd_dom_sf"/>
</dbReference>
<evidence type="ECO:0000256" key="2">
    <source>
        <dbReference type="ARBA" id="ARBA00004651"/>
    </source>
</evidence>
<dbReference type="GO" id="GO:0015079">
    <property type="term" value="F:potassium ion transmembrane transporter activity"/>
    <property type="evidence" value="ECO:0007669"/>
    <property type="project" value="InterPro"/>
</dbReference>
<feature type="domain" description="RCK C-terminal" evidence="15">
    <location>
        <begin position="592"/>
        <end position="675"/>
    </location>
</feature>
<dbReference type="Gene3D" id="1.20.1530.20">
    <property type="match status" value="1"/>
</dbReference>
<evidence type="ECO:0000256" key="9">
    <source>
        <dbReference type="ARBA" id="ARBA00022989"/>
    </source>
</evidence>